<sequence>MFRGMYISTTSLINNQNKMDAISNNLANVNTAGYKKDGVLSESFPEVLLSRINDKNIDYSNKPFEGVELEQDGEVYSLKTDGAYFKVGTPAGEGYSNELKFIIDEEGFLKTYHRDQKDNIESDGENYVLGRNGRIQVPNGNLQIDDDGNIIAGGQTIDSLITIPKPNVIGTLGYGVRTDRVFTNFTQGNMMETGNNLDIALNGDGFFKVQTDNGTRYTRDGSFKIDNNGTLVTNEGYPVLGTNGAINIGQNQFTIDEQGNVFLNGQRANSLDIVTINNEEYLRKEGGSLYTLAEGTTAEEGAFTGEVLSGYLESSNVESIKEMVEMISTMRNYESNQKVVQAYDGILEKAVNEIART</sequence>
<dbReference type="InterPro" id="IPR037925">
    <property type="entry name" value="FlgE/F/G-like"/>
</dbReference>
<dbReference type="InterPro" id="IPR001444">
    <property type="entry name" value="Flag_bb_rod_N"/>
</dbReference>
<comment type="caution">
    <text evidence="6">The sequence shown here is derived from an EMBL/GenBank/DDBJ whole genome shotgun (WGS) entry which is preliminary data.</text>
</comment>
<dbReference type="Pfam" id="PF00460">
    <property type="entry name" value="Flg_bb_rod"/>
    <property type="match status" value="1"/>
</dbReference>
<dbReference type="AlphaFoldDB" id="A0A942USG1"/>
<dbReference type="PANTHER" id="PTHR30435">
    <property type="entry name" value="FLAGELLAR PROTEIN"/>
    <property type="match status" value="1"/>
</dbReference>
<proteinExistence type="inferred from homology"/>
<feature type="domain" description="Flagellar hook protein FlgE/F/G-like D1" evidence="5">
    <location>
        <begin position="200"/>
        <end position="262"/>
    </location>
</feature>
<evidence type="ECO:0000313" key="6">
    <source>
        <dbReference type="EMBL" id="MBS4538308.1"/>
    </source>
</evidence>
<dbReference type="SUPFAM" id="SSF117143">
    <property type="entry name" value="Flagellar hook protein flgE"/>
    <property type="match status" value="1"/>
</dbReference>
<keyword evidence="6" id="KW-0969">Cilium</keyword>
<evidence type="ECO:0000259" key="3">
    <source>
        <dbReference type="Pfam" id="PF00460"/>
    </source>
</evidence>
<dbReference type="EMBL" id="WSFT01000031">
    <property type="protein sequence ID" value="MBS4538308.1"/>
    <property type="molecule type" value="Genomic_DNA"/>
</dbReference>
<dbReference type="GO" id="GO:0071978">
    <property type="term" value="P:bacterial-type flagellum-dependent swarming motility"/>
    <property type="evidence" value="ECO:0007669"/>
    <property type="project" value="TreeGrafter"/>
</dbReference>
<comment type="similarity">
    <text evidence="1 2">Belongs to the flagella basal body rod proteins family.</text>
</comment>
<keyword evidence="7" id="KW-1185">Reference proteome</keyword>
<accession>A0A942USG1</accession>
<evidence type="ECO:0000259" key="5">
    <source>
        <dbReference type="Pfam" id="PF22692"/>
    </source>
</evidence>
<feature type="domain" description="Flagellar basal-body/hook protein C-terminal" evidence="4">
    <location>
        <begin position="309"/>
        <end position="352"/>
    </location>
</feature>
<evidence type="ECO:0000256" key="1">
    <source>
        <dbReference type="ARBA" id="ARBA00009677"/>
    </source>
</evidence>
<dbReference type="InterPro" id="IPR053967">
    <property type="entry name" value="LlgE_F_G-like_D1"/>
</dbReference>
<dbReference type="Pfam" id="PF06429">
    <property type="entry name" value="Flg_bbr_C"/>
    <property type="match status" value="1"/>
</dbReference>
<keyword evidence="2" id="KW-0975">Bacterial flagellum</keyword>
<keyword evidence="6" id="KW-0966">Cell projection</keyword>
<dbReference type="RefSeq" id="WP_203366234.1">
    <property type="nucleotide sequence ID" value="NZ_WSFT01000031.1"/>
</dbReference>
<keyword evidence="6" id="KW-0282">Flagellum</keyword>
<dbReference type="InterPro" id="IPR020013">
    <property type="entry name" value="Flagellar_FlgE/F/G"/>
</dbReference>
<name>A0A942USG1_9FIRM</name>
<evidence type="ECO:0000313" key="7">
    <source>
        <dbReference type="Proteomes" id="UP000724672"/>
    </source>
</evidence>
<dbReference type="Proteomes" id="UP000724672">
    <property type="component" value="Unassembled WGS sequence"/>
</dbReference>
<evidence type="ECO:0000259" key="4">
    <source>
        <dbReference type="Pfam" id="PF06429"/>
    </source>
</evidence>
<comment type="subcellular location">
    <subcellularLocation>
        <location evidence="2">Bacterial flagellum basal body</location>
    </subcellularLocation>
</comment>
<dbReference type="InterPro" id="IPR010930">
    <property type="entry name" value="Flg_bb/hook_C_dom"/>
</dbReference>
<dbReference type="Pfam" id="PF22692">
    <property type="entry name" value="LlgE_F_G_D1"/>
    <property type="match status" value="1"/>
</dbReference>
<reference evidence="6" key="1">
    <citation type="submission" date="2019-12" db="EMBL/GenBank/DDBJ databases">
        <title>Clostridiaceae gen. nov. sp. nov., isolated from sediment in Xinjiang, China.</title>
        <authorList>
            <person name="Zhang R."/>
        </authorList>
    </citation>
    <scope>NUCLEOTIDE SEQUENCE</scope>
    <source>
        <strain evidence="6">D2Q-11</strain>
    </source>
</reference>
<protein>
    <submittedName>
        <fullName evidence="6">Flagellar hook-basal body protein</fullName>
    </submittedName>
</protein>
<dbReference type="NCBIfam" id="TIGR03506">
    <property type="entry name" value="FlgEFG_subfam"/>
    <property type="match status" value="1"/>
</dbReference>
<organism evidence="6 7">
    <name type="scientific">Anaeromonas frigoriresistens</name>
    <dbReference type="NCBI Taxonomy" id="2683708"/>
    <lineage>
        <taxon>Bacteria</taxon>
        <taxon>Bacillati</taxon>
        <taxon>Bacillota</taxon>
        <taxon>Tissierellia</taxon>
        <taxon>Tissierellales</taxon>
        <taxon>Thermohalobacteraceae</taxon>
        <taxon>Anaeromonas</taxon>
    </lineage>
</organism>
<evidence type="ECO:0000256" key="2">
    <source>
        <dbReference type="RuleBase" id="RU362116"/>
    </source>
</evidence>
<dbReference type="GO" id="GO:0009425">
    <property type="term" value="C:bacterial-type flagellum basal body"/>
    <property type="evidence" value="ECO:0007669"/>
    <property type="project" value="UniProtKB-SubCell"/>
</dbReference>
<feature type="domain" description="Flagellar basal body rod protein N-terminal" evidence="3">
    <location>
        <begin position="5"/>
        <end position="35"/>
    </location>
</feature>
<gene>
    <name evidence="6" type="ORF">GOQ27_07520</name>
</gene>
<dbReference type="PANTHER" id="PTHR30435:SF19">
    <property type="entry name" value="FLAGELLAR BASAL-BODY ROD PROTEIN FLGG"/>
    <property type="match status" value="1"/>
</dbReference>